<evidence type="ECO:0008006" key="4">
    <source>
        <dbReference type="Google" id="ProtNLM"/>
    </source>
</evidence>
<protein>
    <recommendedName>
        <fullName evidence="4">Ommochrome-binding protein</fullName>
    </recommendedName>
</protein>
<dbReference type="Proteomes" id="UP001153714">
    <property type="component" value="Chromosome 20"/>
</dbReference>
<dbReference type="EMBL" id="OU893351">
    <property type="protein sequence ID" value="CAG9790033.1"/>
    <property type="molecule type" value="Genomic_DNA"/>
</dbReference>
<keyword evidence="1" id="KW-0732">Signal</keyword>
<dbReference type="SUPFAM" id="SSF63829">
    <property type="entry name" value="Calcium-dependent phosphotriesterase"/>
    <property type="match status" value="1"/>
</dbReference>
<sequence length="274" mass="31857">MRSLFLLLLNTIAASAIPDRNCRGVYFDNKYYDIQILKEGINKIHQLVLNNNDNTIYFTFGQIGVVPYRSLGYYNLDTRQAGLIGGIRNASGVAVDQNKNKVYVGGIDGVYALNRDRQPERYPIYDSIHKLFFREVLYYINVRNEAFIFDNGVINPMMELQNEKVEDIIVDDDDNVFFLQNDTLFRIKLGTRAINIHEGYPIDVMAVDPYYRAFFGTKNGVYIYNKYKFALDRVSRIRDLRALAFTKNMDPIYAVIDILIKLNPNPNKCIEYRY</sequence>
<dbReference type="AlphaFoldDB" id="A0A9N9R5L8"/>
<dbReference type="OrthoDB" id="7166767at2759"/>
<reference evidence="2" key="1">
    <citation type="submission" date="2021-12" db="EMBL/GenBank/DDBJ databases">
        <authorList>
            <person name="King R."/>
        </authorList>
    </citation>
    <scope>NUCLEOTIDE SEQUENCE</scope>
</reference>
<reference evidence="2" key="2">
    <citation type="submission" date="2022-10" db="EMBL/GenBank/DDBJ databases">
        <authorList>
            <consortium name="ENA_rothamsted_submissions"/>
            <consortium name="culmorum"/>
            <person name="King R."/>
        </authorList>
    </citation>
    <scope>NUCLEOTIDE SEQUENCE</scope>
</reference>
<keyword evidence="3" id="KW-1185">Reference proteome</keyword>
<feature type="chain" id="PRO_5040278063" description="Ommochrome-binding protein" evidence="1">
    <location>
        <begin position="17"/>
        <end position="274"/>
    </location>
</feature>
<evidence type="ECO:0000313" key="3">
    <source>
        <dbReference type="Proteomes" id="UP001153714"/>
    </source>
</evidence>
<accession>A0A9N9R5L8</accession>
<proteinExistence type="predicted"/>
<feature type="signal peptide" evidence="1">
    <location>
        <begin position="1"/>
        <end position="16"/>
    </location>
</feature>
<evidence type="ECO:0000313" key="2">
    <source>
        <dbReference type="EMBL" id="CAG9790033.1"/>
    </source>
</evidence>
<evidence type="ECO:0000256" key="1">
    <source>
        <dbReference type="SAM" id="SignalP"/>
    </source>
</evidence>
<name>A0A9N9R5L8_9NEOP</name>
<gene>
    <name evidence="2" type="ORF">DIATSA_LOCUS7723</name>
</gene>
<organism evidence="2 3">
    <name type="scientific">Diatraea saccharalis</name>
    <name type="common">sugarcane borer</name>
    <dbReference type="NCBI Taxonomy" id="40085"/>
    <lineage>
        <taxon>Eukaryota</taxon>
        <taxon>Metazoa</taxon>
        <taxon>Ecdysozoa</taxon>
        <taxon>Arthropoda</taxon>
        <taxon>Hexapoda</taxon>
        <taxon>Insecta</taxon>
        <taxon>Pterygota</taxon>
        <taxon>Neoptera</taxon>
        <taxon>Endopterygota</taxon>
        <taxon>Lepidoptera</taxon>
        <taxon>Glossata</taxon>
        <taxon>Ditrysia</taxon>
        <taxon>Pyraloidea</taxon>
        <taxon>Crambidae</taxon>
        <taxon>Crambinae</taxon>
        <taxon>Diatraea</taxon>
    </lineage>
</organism>